<sequence length="90" mass="10254">MSTEKIIFIVLIIIIFFVYYIISSMLKYKGIRENNEKHSKFLDELIIGDKVVLSSGIFGTLREKNERGYSVEISKGIIIKVLPSSIIGRS</sequence>
<keyword evidence="1" id="KW-0472">Membrane</keyword>
<feature type="transmembrane region" description="Helical" evidence="1">
    <location>
        <begin position="6"/>
        <end position="22"/>
    </location>
</feature>
<dbReference type="RefSeq" id="WP_008680600.1">
    <property type="nucleotide sequence ID" value="NZ_CABKOG010000003.1"/>
</dbReference>
<accession>A0A9X4B0W1</accession>
<keyword evidence="3" id="KW-1185">Reference proteome</keyword>
<dbReference type="AlphaFoldDB" id="A0A9X4B0W1"/>
<evidence type="ECO:0000313" key="3">
    <source>
        <dbReference type="Proteomes" id="UP001141183"/>
    </source>
</evidence>
<keyword evidence="1" id="KW-0812">Transmembrane</keyword>
<name>A0A9X4B0W1_9CLOT</name>
<gene>
    <name evidence="2" type="ORF">NE398_08040</name>
</gene>
<dbReference type="Proteomes" id="UP001141183">
    <property type="component" value="Unassembled WGS sequence"/>
</dbReference>
<organism evidence="2 3">
    <name type="scientific">Clostridium tertium</name>
    <dbReference type="NCBI Taxonomy" id="1559"/>
    <lineage>
        <taxon>Bacteria</taxon>
        <taxon>Bacillati</taxon>
        <taxon>Bacillota</taxon>
        <taxon>Clostridia</taxon>
        <taxon>Eubacteriales</taxon>
        <taxon>Clostridiaceae</taxon>
        <taxon>Clostridium</taxon>
    </lineage>
</organism>
<dbReference type="Pfam" id="PF02699">
    <property type="entry name" value="YajC"/>
    <property type="match status" value="1"/>
</dbReference>
<proteinExistence type="predicted"/>
<evidence type="ECO:0000256" key="1">
    <source>
        <dbReference type="SAM" id="Phobius"/>
    </source>
</evidence>
<comment type="caution">
    <text evidence="2">The sequence shown here is derived from an EMBL/GenBank/DDBJ whole genome shotgun (WGS) entry which is preliminary data.</text>
</comment>
<evidence type="ECO:0000313" key="2">
    <source>
        <dbReference type="EMBL" id="MDC4240112.1"/>
    </source>
</evidence>
<dbReference type="InterPro" id="IPR003849">
    <property type="entry name" value="Preprotein_translocase_YajC"/>
</dbReference>
<protein>
    <submittedName>
        <fullName evidence="2">Preprotein translocase subunit YajC</fullName>
    </submittedName>
</protein>
<reference evidence="2" key="1">
    <citation type="submission" date="2022-05" db="EMBL/GenBank/DDBJ databases">
        <title>Draft genome sequence of Clostridium tertium strain CP3 isolated from Peru.</title>
        <authorList>
            <person name="Hurtado R."/>
            <person name="Lima L."/>
            <person name="Sousa T."/>
            <person name="Jaiswal A.K."/>
            <person name="Tiwari S."/>
            <person name="Maturrano L."/>
            <person name="Brenig B."/>
            <person name="Azevedo V."/>
        </authorList>
    </citation>
    <scope>NUCLEOTIDE SEQUENCE</scope>
    <source>
        <strain evidence="2">CP3</strain>
    </source>
</reference>
<dbReference type="SMART" id="SM01323">
    <property type="entry name" value="YajC"/>
    <property type="match status" value="1"/>
</dbReference>
<dbReference type="EMBL" id="JAMRYU010000007">
    <property type="protein sequence ID" value="MDC4240112.1"/>
    <property type="molecule type" value="Genomic_DNA"/>
</dbReference>
<keyword evidence="1" id="KW-1133">Transmembrane helix</keyword>